<dbReference type="Proteomes" id="UP001314170">
    <property type="component" value="Unassembled WGS sequence"/>
</dbReference>
<organism evidence="1 2">
    <name type="scientific">Dovyalis caffra</name>
    <dbReference type="NCBI Taxonomy" id="77055"/>
    <lineage>
        <taxon>Eukaryota</taxon>
        <taxon>Viridiplantae</taxon>
        <taxon>Streptophyta</taxon>
        <taxon>Embryophyta</taxon>
        <taxon>Tracheophyta</taxon>
        <taxon>Spermatophyta</taxon>
        <taxon>Magnoliopsida</taxon>
        <taxon>eudicotyledons</taxon>
        <taxon>Gunneridae</taxon>
        <taxon>Pentapetalae</taxon>
        <taxon>rosids</taxon>
        <taxon>fabids</taxon>
        <taxon>Malpighiales</taxon>
        <taxon>Salicaceae</taxon>
        <taxon>Flacourtieae</taxon>
        <taxon>Dovyalis</taxon>
    </lineage>
</organism>
<gene>
    <name evidence="1" type="ORF">DCAF_LOCUS5271</name>
</gene>
<keyword evidence="2" id="KW-1185">Reference proteome</keyword>
<sequence length="129" mass="14183">MAAWTTVARQASNLTCFSSTKIASPHQAASLVHRRGLASGGDHHGSPKVNFWEDPLTPSKWKEEQFVTVSLAGCGTLIYVGYKFFTGGKNDKKEESTALQMNSEQMEEPYTPVVPTYDVSKTWLSPENG</sequence>
<dbReference type="AlphaFoldDB" id="A0AAV1R1G1"/>
<accession>A0AAV1R1G1</accession>
<reference evidence="1 2" key="1">
    <citation type="submission" date="2024-01" db="EMBL/GenBank/DDBJ databases">
        <authorList>
            <person name="Waweru B."/>
        </authorList>
    </citation>
    <scope>NUCLEOTIDE SEQUENCE [LARGE SCALE GENOMIC DNA]</scope>
</reference>
<dbReference type="PANTHER" id="PTHR35292:SF13">
    <property type="entry name" value="OS03G0581800 PROTEIN"/>
    <property type="match status" value="1"/>
</dbReference>
<protein>
    <submittedName>
        <fullName evidence="1">Uncharacterized protein</fullName>
    </submittedName>
</protein>
<evidence type="ECO:0000313" key="1">
    <source>
        <dbReference type="EMBL" id="CAK7327556.1"/>
    </source>
</evidence>
<dbReference type="PANTHER" id="PTHR35292">
    <property type="entry name" value="EXPRESSED PROTEIN"/>
    <property type="match status" value="1"/>
</dbReference>
<dbReference type="EMBL" id="CAWUPB010000857">
    <property type="protein sequence ID" value="CAK7327556.1"/>
    <property type="molecule type" value="Genomic_DNA"/>
</dbReference>
<proteinExistence type="predicted"/>
<evidence type="ECO:0000313" key="2">
    <source>
        <dbReference type="Proteomes" id="UP001314170"/>
    </source>
</evidence>
<comment type="caution">
    <text evidence="1">The sequence shown here is derived from an EMBL/GenBank/DDBJ whole genome shotgun (WGS) entry which is preliminary data.</text>
</comment>
<name>A0AAV1R1G1_9ROSI</name>